<evidence type="ECO:0000259" key="9">
    <source>
        <dbReference type="Pfam" id="PF13515"/>
    </source>
</evidence>
<dbReference type="InterPro" id="IPR032692">
    <property type="entry name" value="YccS_N"/>
</dbReference>
<reference evidence="10" key="1">
    <citation type="journal article" date="2020" name="mSystems">
        <title>Genome- and Community-Level Interaction Insights into Carbon Utilization and Element Cycling Functions of Hydrothermarchaeota in Hydrothermal Sediment.</title>
        <authorList>
            <person name="Zhou Z."/>
            <person name="Liu Y."/>
            <person name="Xu W."/>
            <person name="Pan J."/>
            <person name="Luo Z.H."/>
            <person name="Li M."/>
        </authorList>
    </citation>
    <scope>NUCLEOTIDE SEQUENCE [LARGE SCALE GENOMIC DNA]</scope>
    <source>
        <strain evidence="10">HyVt-345</strain>
    </source>
</reference>
<evidence type="ECO:0000256" key="7">
    <source>
        <dbReference type="SAM" id="Phobius"/>
    </source>
</evidence>
<evidence type="ECO:0000313" key="10">
    <source>
        <dbReference type="EMBL" id="HEA21362.1"/>
    </source>
</evidence>
<feature type="transmembrane region" description="Helical" evidence="7">
    <location>
        <begin position="124"/>
        <end position="141"/>
    </location>
</feature>
<protein>
    <recommendedName>
        <fullName evidence="11">TIGR01666 family membrane protein</fullName>
    </recommendedName>
</protein>
<dbReference type="GO" id="GO:0005886">
    <property type="term" value="C:plasma membrane"/>
    <property type="evidence" value="ECO:0007669"/>
    <property type="project" value="UniProtKB-SubCell"/>
</dbReference>
<dbReference type="EMBL" id="DRGL01000037">
    <property type="protein sequence ID" value="HEA21362.1"/>
    <property type="molecule type" value="Genomic_DNA"/>
</dbReference>
<keyword evidence="4 7" id="KW-1133">Transmembrane helix</keyword>
<keyword evidence="2" id="KW-1003">Cell membrane</keyword>
<dbReference type="Pfam" id="PF12805">
    <property type="entry name" value="FUSC-like"/>
    <property type="match status" value="1"/>
</dbReference>
<evidence type="ECO:0000259" key="8">
    <source>
        <dbReference type="Pfam" id="PF12805"/>
    </source>
</evidence>
<evidence type="ECO:0000256" key="4">
    <source>
        <dbReference type="ARBA" id="ARBA00022989"/>
    </source>
</evidence>
<feature type="domain" description="Integral membrane protein YccS N-terminal" evidence="8">
    <location>
        <begin position="82"/>
        <end position="347"/>
    </location>
</feature>
<organism evidence="10">
    <name type="scientific">Pricia antarctica</name>
    <dbReference type="NCBI Taxonomy" id="641691"/>
    <lineage>
        <taxon>Bacteria</taxon>
        <taxon>Pseudomonadati</taxon>
        <taxon>Bacteroidota</taxon>
        <taxon>Flavobacteriia</taxon>
        <taxon>Flavobacteriales</taxon>
        <taxon>Flavobacteriaceae</taxon>
        <taxon>Pricia</taxon>
    </lineage>
</organism>
<dbReference type="InterPro" id="IPR049453">
    <property type="entry name" value="Memb_transporter_dom"/>
</dbReference>
<feature type="transmembrane region" description="Helical" evidence="7">
    <location>
        <begin position="476"/>
        <end position="492"/>
    </location>
</feature>
<evidence type="ECO:0000256" key="5">
    <source>
        <dbReference type="ARBA" id="ARBA00023136"/>
    </source>
</evidence>
<evidence type="ECO:0000256" key="3">
    <source>
        <dbReference type="ARBA" id="ARBA00022692"/>
    </source>
</evidence>
<feature type="transmembrane region" description="Helical" evidence="7">
    <location>
        <begin position="454"/>
        <end position="470"/>
    </location>
</feature>
<feature type="transmembrane region" description="Helical" evidence="7">
    <location>
        <begin position="76"/>
        <end position="93"/>
    </location>
</feature>
<gene>
    <name evidence="10" type="ORF">ENH87_10630</name>
</gene>
<dbReference type="PANTHER" id="PTHR30509">
    <property type="entry name" value="P-HYDROXYBENZOIC ACID EFFLUX PUMP SUBUNIT-RELATED"/>
    <property type="match status" value="1"/>
</dbReference>
<feature type="transmembrane region" description="Helical" evidence="7">
    <location>
        <begin position="407"/>
        <end position="424"/>
    </location>
</feature>
<feature type="transmembrane region" description="Helical" evidence="7">
    <location>
        <begin position="99"/>
        <end position="117"/>
    </location>
</feature>
<feature type="transmembrane region" description="Helical" evidence="7">
    <location>
        <begin position="21"/>
        <end position="43"/>
    </location>
</feature>
<evidence type="ECO:0008006" key="11">
    <source>
        <dbReference type="Google" id="ProtNLM"/>
    </source>
</evidence>
<dbReference type="Pfam" id="PF13515">
    <property type="entry name" value="FUSC_2"/>
    <property type="match status" value="1"/>
</dbReference>
<keyword evidence="5 7" id="KW-0472">Membrane</keyword>
<name>A0A831VRW5_9FLAO</name>
<sequence length="743" mass="84065">MTLFSKIKSGSAKDLLQFFKSTSFSKAILVGIAITVPIIFGIWSDRFEIGLALCFGAFWSSPSDVSGSYRHKKNGILLSAFLAMVVSFIGGYLRLFSPLLLVPVLGILVFAISIIAVYGFRASLISFSGLLALVLSFAHTVETIEVYQYALLIGLGGLWYLVLSTLLYRLNPKAQTEEIMSEAFLLTAEYLETRSELLRPLVDRKKLQSEILKLQSALTEKHETLREILIQSRTRSGKSNYQGKRLLVFVELIDILETAMANPVQYDKMDALFEEHPEYVQSFQNLVSEIAKQLKGIGEAGQDSRRYPSNAKLSKSFEVVRRQIESFNGDESRTDYRQYLILQNLFEYQEKQFEKLKQIKWLLGNPDSKAIDFIDRDISKRFIVHQDYDPKILWRNLSLKSTIFKHALRLAVTVMIGYVLGILFDFQNPYWILLTIIVIMRPSYGLTKSRTKDRIIGTLVGGGIASGLVFMIQDPYVYGGLGIASLVIALSMVQKNYKASATFITLSVVFVYAIIKPNVLTVIQFRILDTLIGALLSFLALRFLWPAWSFLEIRTTVESSIKANRAFLNCIAIFYENKGKVSTNYRISRKEAFLETSNLSSAFQRMAQEPKSKQKNLDKIYELVVLNHTFLSSLASLSTYIQQNNTTEASEFFTDSATKIADNLEKVVDALGDDKTRSFDSITKEGLASTEVSKVWQQKYEQHAGAAEATTRNRQEAHLITEQMQWLFSLSCKMLKLSTEIAI</sequence>
<keyword evidence="3 7" id="KW-0812">Transmembrane</keyword>
<accession>A0A831VRW5</accession>
<dbReference type="PANTHER" id="PTHR30509:SF8">
    <property type="entry name" value="INNER MEMBRANE PROTEIN YCCS"/>
    <property type="match status" value="1"/>
</dbReference>
<feature type="domain" description="Integral membrane bound transporter" evidence="9">
    <location>
        <begin position="418"/>
        <end position="539"/>
    </location>
</feature>
<proteinExistence type="inferred from homology"/>
<comment type="subcellular location">
    <subcellularLocation>
        <location evidence="1">Cell membrane</location>
        <topology evidence="1">Multi-pass membrane protein</topology>
    </subcellularLocation>
</comment>
<evidence type="ECO:0000256" key="1">
    <source>
        <dbReference type="ARBA" id="ARBA00004651"/>
    </source>
</evidence>
<feature type="transmembrane region" description="Helical" evidence="7">
    <location>
        <begin position="147"/>
        <end position="170"/>
    </location>
</feature>
<dbReference type="Proteomes" id="UP000886191">
    <property type="component" value="Unassembled WGS sequence"/>
</dbReference>
<evidence type="ECO:0000256" key="6">
    <source>
        <dbReference type="ARBA" id="ARBA00043993"/>
    </source>
</evidence>
<comment type="similarity">
    <text evidence="6">Belongs to the YccS/YhfK family.</text>
</comment>
<dbReference type="AlphaFoldDB" id="A0A831VRW5"/>
<comment type="caution">
    <text evidence="10">The sequence shown here is derived from an EMBL/GenBank/DDBJ whole genome shotgun (WGS) entry which is preliminary data.</text>
</comment>
<evidence type="ECO:0000256" key="2">
    <source>
        <dbReference type="ARBA" id="ARBA00022475"/>
    </source>
</evidence>